<dbReference type="InterPro" id="IPR037359">
    <property type="entry name" value="NST/OST"/>
</dbReference>
<dbReference type="AlphaFoldDB" id="A0A1M7ZHY3"/>
<dbReference type="STRING" id="1073327.SAMN04488108_3481"/>
<evidence type="ECO:0000256" key="2">
    <source>
        <dbReference type="ARBA" id="ARBA00023180"/>
    </source>
</evidence>
<sequence length="291" mass="34268">MKEVLKPHVFHIGIPKSGSTSIQEVLENDSRLKLTRSRFFTGAEWWAKDTILKEADFPIIESNETLISGGYQKVKFSQVVARFHKTNPNADIIIVLRNQPKAIMSMYKFHIVNAFWGVKSFRNWLFHTDLGMDYLSICFYGDILKTLMAYYPKEQIKVLLFEELKKNPSSFYTKFYKSLGLEFECTEFPLQNQNSFSEGQLYTLTKLNRFAIFSRKSESRFYHRIGHRIEQRIKFSLIKIFRLTPRKDFFSWDTIPGKLKIFNEFKKTNQEIVDLGFVSKEELQANGYLLP</sequence>
<dbReference type="PANTHER" id="PTHR10605:SF56">
    <property type="entry name" value="BIFUNCTIONAL HEPARAN SULFATE N-DEACETYLASE_N-SULFOTRANSFERASE"/>
    <property type="match status" value="1"/>
</dbReference>
<dbReference type="EMBL" id="FRXN01000005">
    <property type="protein sequence ID" value="SHO64483.1"/>
    <property type="molecule type" value="Genomic_DNA"/>
</dbReference>
<dbReference type="Proteomes" id="UP000184609">
    <property type="component" value="Unassembled WGS sequence"/>
</dbReference>
<protein>
    <submittedName>
        <fullName evidence="4">Sulfotransferase domain-containing protein</fullName>
    </submittedName>
</protein>
<dbReference type="RefSeq" id="WP_073573080.1">
    <property type="nucleotide sequence ID" value="NZ_FRXN01000005.1"/>
</dbReference>
<organism evidence="4 5">
    <name type="scientific">Algoriphagus zhangzhouensis</name>
    <dbReference type="NCBI Taxonomy" id="1073327"/>
    <lineage>
        <taxon>Bacteria</taxon>
        <taxon>Pseudomonadati</taxon>
        <taxon>Bacteroidota</taxon>
        <taxon>Cytophagia</taxon>
        <taxon>Cytophagales</taxon>
        <taxon>Cyclobacteriaceae</taxon>
        <taxon>Algoriphagus</taxon>
    </lineage>
</organism>
<name>A0A1M7ZHY3_9BACT</name>
<keyword evidence="5" id="KW-1185">Reference proteome</keyword>
<dbReference type="InterPro" id="IPR027417">
    <property type="entry name" value="P-loop_NTPase"/>
</dbReference>
<evidence type="ECO:0000259" key="3">
    <source>
        <dbReference type="Pfam" id="PF00685"/>
    </source>
</evidence>
<evidence type="ECO:0000313" key="5">
    <source>
        <dbReference type="Proteomes" id="UP000184609"/>
    </source>
</evidence>
<evidence type="ECO:0000313" key="4">
    <source>
        <dbReference type="EMBL" id="SHO64483.1"/>
    </source>
</evidence>
<feature type="domain" description="Sulfotransferase" evidence="3">
    <location>
        <begin position="7"/>
        <end position="187"/>
    </location>
</feature>
<dbReference type="GO" id="GO:0008146">
    <property type="term" value="F:sulfotransferase activity"/>
    <property type="evidence" value="ECO:0007669"/>
    <property type="project" value="InterPro"/>
</dbReference>
<proteinExistence type="predicted"/>
<gene>
    <name evidence="4" type="ORF">SAMN04488108_3481</name>
</gene>
<accession>A0A1M7ZHY3</accession>
<dbReference type="Gene3D" id="3.40.50.300">
    <property type="entry name" value="P-loop containing nucleotide triphosphate hydrolases"/>
    <property type="match status" value="1"/>
</dbReference>
<dbReference type="OrthoDB" id="1494823at2"/>
<dbReference type="PANTHER" id="PTHR10605">
    <property type="entry name" value="HEPARAN SULFATE SULFOTRANSFERASE"/>
    <property type="match status" value="1"/>
</dbReference>
<keyword evidence="1 4" id="KW-0808">Transferase</keyword>
<reference evidence="5" key="1">
    <citation type="submission" date="2016-12" db="EMBL/GenBank/DDBJ databases">
        <authorList>
            <person name="Varghese N."/>
            <person name="Submissions S."/>
        </authorList>
    </citation>
    <scope>NUCLEOTIDE SEQUENCE [LARGE SCALE GENOMIC DNA]</scope>
    <source>
        <strain evidence="5">DSM 25035</strain>
    </source>
</reference>
<evidence type="ECO:0000256" key="1">
    <source>
        <dbReference type="ARBA" id="ARBA00022679"/>
    </source>
</evidence>
<dbReference type="Pfam" id="PF00685">
    <property type="entry name" value="Sulfotransfer_1"/>
    <property type="match status" value="1"/>
</dbReference>
<keyword evidence="2" id="KW-0325">Glycoprotein</keyword>
<dbReference type="SUPFAM" id="SSF52540">
    <property type="entry name" value="P-loop containing nucleoside triphosphate hydrolases"/>
    <property type="match status" value="1"/>
</dbReference>
<dbReference type="InterPro" id="IPR000863">
    <property type="entry name" value="Sulfotransferase_dom"/>
</dbReference>